<dbReference type="Proteomes" id="UP000294933">
    <property type="component" value="Unassembled WGS sequence"/>
</dbReference>
<evidence type="ECO:0000313" key="1">
    <source>
        <dbReference type="EMBL" id="TDL27183.1"/>
    </source>
</evidence>
<name>A0A4Y7QHP6_9AGAM</name>
<gene>
    <name evidence="1" type="ORF">BD410DRAFT_799573</name>
</gene>
<reference evidence="1 2" key="1">
    <citation type="submission" date="2018-06" db="EMBL/GenBank/DDBJ databases">
        <title>A transcriptomic atlas of mushroom development highlights an independent origin of complex multicellularity.</title>
        <authorList>
            <consortium name="DOE Joint Genome Institute"/>
            <person name="Krizsan K."/>
            <person name="Almasi E."/>
            <person name="Merenyi Z."/>
            <person name="Sahu N."/>
            <person name="Viragh M."/>
            <person name="Koszo T."/>
            <person name="Mondo S."/>
            <person name="Kiss B."/>
            <person name="Balint B."/>
            <person name="Kues U."/>
            <person name="Barry K."/>
            <person name="Hegedus J.C."/>
            <person name="Henrissat B."/>
            <person name="Johnson J."/>
            <person name="Lipzen A."/>
            <person name="Ohm R."/>
            <person name="Nagy I."/>
            <person name="Pangilinan J."/>
            <person name="Yan J."/>
            <person name="Xiong Y."/>
            <person name="Grigoriev I.V."/>
            <person name="Hibbett D.S."/>
            <person name="Nagy L.G."/>
        </authorList>
    </citation>
    <scope>NUCLEOTIDE SEQUENCE [LARGE SCALE GENOMIC DNA]</scope>
    <source>
        <strain evidence="1 2">SZMC22713</strain>
    </source>
</reference>
<sequence length="144" mass="16091">MKQGPRQSNEIVKTGIINSANFNHILIQFQVGTAQYKCGAFKEWGNWVYTTCIAASCLTAVSNELAAFVSLAEDFRSNIDNICKRSFEADPSGLGQAWKAAMMLHWNTERVIDVVNELLLLLQGGGIELLKECFHEKSLNFQSF</sequence>
<organism evidence="1 2">
    <name type="scientific">Rickenella mellea</name>
    <dbReference type="NCBI Taxonomy" id="50990"/>
    <lineage>
        <taxon>Eukaryota</taxon>
        <taxon>Fungi</taxon>
        <taxon>Dikarya</taxon>
        <taxon>Basidiomycota</taxon>
        <taxon>Agaricomycotina</taxon>
        <taxon>Agaricomycetes</taxon>
        <taxon>Hymenochaetales</taxon>
        <taxon>Rickenellaceae</taxon>
        <taxon>Rickenella</taxon>
    </lineage>
</organism>
<dbReference type="AlphaFoldDB" id="A0A4Y7QHP6"/>
<proteinExistence type="predicted"/>
<protein>
    <submittedName>
        <fullName evidence="1">Uncharacterized protein</fullName>
    </submittedName>
</protein>
<accession>A0A4Y7QHP6</accession>
<dbReference type="VEuPathDB" id="FungiDB:BD410DRAFT_799573"/>
<evidence type="ECO:0000313" key="2">
    <source>
        <dbReference type="Proteomes" id="UP000294933"/>
    </source>
</evidence>
<keyword evidence="2" id="KW-1185">Reference proteome</keyword>
<dbReference type="EMBL" id="ML170159">
    <property type="protein sequence ID" value="TDL27183.1"/>
    <property type="molecule type" value="Genomic_DNA"/>
</dbReference>